<dbReference type="RefSeq" id="WP_148356130.1">
    <property type="nucleotide sequence ID" value="NZ_JBHSBF010000032.1"/>
</dbReference>
<evidence type="ECO:0000313" key="3">
    <source>
        <dbReference type="Proteomes" id="UP000322634"/>
    </source>
</evidence>
<reference evidence="2 3" key="1">
    <citation type="submission" date="2019-08" db="EMBL/GenBank/DDBJ databases">
        <title>Actinomadura sp. nov. CYP1-5 isolated from mountain soil.</title>
        <authorList>
            <person name="Songsumanus A."/>
            <person name="Kuncharoen N."/>
            <person name="Kudo T."/>
            <person name="Yuki M."/>
            <person name="Igarashi Y."/>
            <person name="Tanasupawat S."/>
        </authorList>
    </citation>
    <scope>NUCLEOTIDE SEQUENCE [LARGE SCALE GENOMIC DNA]</scope>
    <source>
        <strain evidence="2 3">GKU157</strain>
    </source>
</reference>
<sequence length="132" mass="14880">MPTIPWTKLADAEPGAEVVVMASRLEVRSLRHVPGFLRASLVLLRQARTADGALGVTLRAEPFKRTFWTLSAWRDKKALYAYSAAEPHKSVMRGKRAVMRGSTFVFWETKAGDLPIDWPEAERRIAENRAES</sequence>
<dbReference type="Pfam" id="PF11695">
    <property type="entry name" value="DUF3291"/>
    <property type="match status" value="1"/>
</dbReference>
<evidence type="ECO:0000259" key="1">
    <source>
        <dbReference type="Pfam" id="PF11695"/>
    </source>
</evidence>
<dbReference type="SUPFAM" id="SSF54909">
    <property type="entry name" value="Dimeric alpha+beta barrel"/>
    <property type="match status" value="1"/>
</dbReference>
<comment type="caution">
    <text evidence="2">The sequence shown here is derived from an EMBL/GenBank/DDBJ whole genome shotgun (WGS) entry which is preliminary data.</text>
</comment>
<keyword evidence="3" id="KW-1185">Reference proteome</keyword>
<proteinExistence type="predicted"/>
<dbReference type="AlphaFoldDB" id="A0A5D0TNK5"/>
<name>A0A5D0TNK5_9ACTN</name>
<protein>
    <submittedName>
        <fullName evidence="2">DUF3291 domain-containing protein</fullName>
    </submittedName>
</protein>
<feature type="domain" description="DUF3291" evidence="1">
    <location>
        <begin position="53"/>
        <end position="127"/>
    </location>
</feature>
<dbReference type="InterPro" id="IPR021708">
    <property type="entry name" value="DUF3291"/>
</dbReference>
<evidence type="ECO:0000313" key="2">
    <source>
        <dbReference type="EMBL" id="TYC07444.1"/>
    </source>
</evidence>
<organism evidence="2 3">
    <name type="scientific">Actinomadura syzygii</name>
    <dbReference type="NCBI Taxonomy" id="1427538"/>
    <lineage>
        <taxon>Bacteria</taxon>
        <taxon>Bacillati</taxon>
        <taxon>Actinomycetota</taxon>
        <taxon>Actinomycetes</taxon>
        <taxon>Streptosporangiales</taxon>
        <taxon>Thermomonosporaceae</taxon>
        <taxon>Actinomadura</taxon>
    </lineage>
</organism>
<accession>A0A5D0TNK5</accession>
<dbReference type="Proteomes" id="UP000322634">
    <property type="component" value="Unassembled WGS sequence"/>
</dbReference>
<dbReference type="OrthoDB" id="3214999at2"/>
<gene>
    <name evidence="2" type="ORF">FXF65_42305</name>
</gene>
<dbReference type="InterPro" id="IPR011008">
    <property type="entry name" value="Dimeric_a/b-barrel"/>
</dbReference>
<dbReference type="EMBL" id="VSFF01000022">
    <property type="protein sequence ID" value="TYC07444.1"/>
    <property type="molecule type" value="Genomic_DNA"/>
</dbReference>